<evidence type="ECO:0000313" key="1">
    <source>
        <dbReference type="EMBL" id="MDI3235489.1"/>
    </source>
</evidence>
<organism evidence="1 2">
    <name type="scientific">Exiguobacterium antarcticum</name>
    <dbReference type="NCBI Taxonomy" id="132920"/>
    <lineage>
        <taxon>Bacteria</taxon>
        <taxon>Bacillati</taxon>
        <taxon>Bacillota</taxon>
        <taxon>Bacilli</taxon>
        <taxon>Bacillales</taxon>
        <taxon>Bacillales Family XII. Incertae Sedis</taxon>
        <taxon>Exiguobacterium</taxon>
    </lineage>
</organism>
<dbReference type="Proteomes" id="UP001243286">
    <property type="component" value="Unassembled WGS sequence"/>
</dbReference>
<comment type="caution">
    <text evidence="1">The sequence shown here is derived from an EMBL/GenBank/DDBJ whole genome shotgun (WGS) entry which is preliminary data.</text>
</comment>
<proteinExistence type="predicted"/>
<evidence type="ECO:0000313" key="2">
    <source>
        <dbReference type="Proteomes" id="UP001243286"/>
    </source>
</evidence>
<dbReference type="RefSeq" id="WP_282356607.1">
    <property type="nucleotide sequence ID" value="NZ_JASBQV010000016.1"/>
</dbReference>
<name>A0ABT6R3G9_9BACL</name>
<gene>
    <name evidence="1" type="ORF">QK289_10760</name>
</gene>
<keyword evidence="2" id="KW-1185">Reference proteome</keyword>
<reference evidence="1 2" key="1">
    <citation type="submission" date="2023-04" db="EMBL/GenBank/DDBJ databases">
        <title>Antarctic isolates genomes.</title>
        <authorList>
            <person name="Dimov S.G."/>
        </authorList>
    </citation>
    <scope>NUCLEOTIDE SEQUENCE [LARGE SCALE GENOMIC DNA]</scope>
    <source>
        <strain evidence="1 2">AL19</strain>
    </source>
</reference>
<dbReference type="Pfam" id="PF18950">
    <property type="entry name" value="DUF5694"/>
    <property type="match status" value="1"/>
</dbReference>
<protein>
    <submittedName>
        <fullName evidence="1">DUF5694 domain-containing protein</fullName>
    </submittedName>
</protein>
<dbReference type="InterPro" id="IPR043749">
    <property type="entry name" value="DUF5694"/>
</dbReference>
<dbReference type="EMBL" id="JASBQV010000016">
    <property type="protein sequence ID" value="MDI3235489.1"/>
    <property type="molecule type" value="Genomic_DNA"/>
</dbReference>
<sequence>MKPVPSILILGTMHLDRPDNGDLLHPAPIAVSDADRQQQIQTLIDVLLTFRPTKVALETTADRQAQLDQDYAAYQEGAFELTADEQHQIGFRLACQAKLPQVNGVDWNQSIEGVPNLSQLEQEEPVGFHQIISRETVRMKQLDQDIMRLDFLTFFQKINQPDTTRGMHKTYLELARLGETGMQWVARYWYFRNLTIFKNILALVESSDERIVVIYGLAHVHLLQQLLTDSGLVEVTTLDDLTS</sequence>
<accession>A0ABT6R3G9</accession>